<dbReference type="EMBL" id="QOCW01000009">
    <property type="protein sequence ID" value="RBW69650.1"/>
    <property type="molecule type" value="Genomic_DNA"/>
</dbReference>
<sequence>MKKHRWLFVMVSFFLLLFGCQQESISVPDSVDDVLLLSHLKEPMLSYINLNDKKVIETTEIENRITDMKKINKEHVILAGENEEYLYKLSLENGNVERIAKVGKGMNKMLYDSKNKLLFLADSANNNIHFLNVETNHVTASVSVDEFPLSMALNPVKNYLYAANTKSGTVSVIDIHQKEVVSSFPVVGRPNGLLFDGQYLWVGGHGAYGELNSAVYIYNPETGEEIDRIEVGLMPVDLYSDSENAAVYVLCHGSHQLFEINEKTRIVNEVISVGSNPNALTGDENMLYVTSLDENTLSFINRESFKLEKELNVGNSPHMMIFGGENK</sequence>
<dbReference type="PROSITE" id="PS51257">
    <property type="entry name" value="PROKAR_LIPOPROTEIN"/>
    <property type="match status" value="1"/>
</dbReference>
<dbReference type="NCBIfam" id="TIGR02276">
    <property type="entry name" value="beta_rpt_yvtn"/>
    <property type="match status" value="1"/>
</dbReference>
<name>A0A366XTE8_9BACI</name>
<feature type="signal peptide" evidence="1">
    <location>
        <begin position="1"/>
        <end position="23"/>
    </location>
</feature>
<dbReference type="SUPFAM" id="SSF63825">
    <property type="entry name" value="YWTD domain"/>
    <property type="match status" value="1"/>
</dbReference>
<evidence type="ECO:0000313" key="2">
    <source>
        <dbReference type="EMBL" id="RBW69650.1"/>
    </source>
</evidence>
<evidence type="ECO:0000313" key="3">
    <source>
        <dbReference type="Proteomes" id="UP000253314"/>
    </source>
</evidence>
<feature type="chain" id="PRO_5038401149" description="YncE family protein" evidence="1">
    <location>
        <begin position="24"/>
        <end position="327"/>
    </location>
</feature>
<dbReference type="AlphaFoldDB" id="A0A366XTE8"/>
<keyword evidence="1" id="KW-0732">Signal</keyword>
<reference evidence="2 3" key="1">
    <citation type="submission" date="2018-07" db="EMBL/GenBank/DDBJ databases">
        <title>Lottiidibacillus patelloidae gen. nov., sp. nov., isolated from the intestinal tract of a marine limpet and the reclassification of B. taeanensis BH030017T, B. algicola KMM 3737T and B. hwajinpoensis SW-72T as genus Lottiidibacillus.</title>
        <authorList>
            <person name="Liu R."/>
            <person name="Huang Z."/>
        </authorList>
    </citation>
    <scope>NUCLEOTIDE SEQUENCE [LARGE SCALE GENOMIC DNA]</scope>
    <source>
        <strain evidence="2 3">BH030017</strain>
    </source>
</reference>
<gene>
    <name evidence="2" type="ORF">DS031_10525</name>
</gene>
<evidence type="ECO:0000256" key="1">
    <source>
        <dbReference type="SAM" id="SignalP"/>
    </source>
</evidence>
<organism evidence="2 3">
    <name type="scientific">Bacillus taeanensis</name>
    <dbReference type="NCBI Taxonomy" id="273032"/>
    <lineage>
        <taxon>Bacteria</taxon>
        <taxon>Bacillati</taxon>
        <taxon>Bacillota</taxon>
        <taxon>Bacilli</taxon>
        <taxon>Bacillales</taxon>
        <taxon>Bacillaceae</taxon>
        <taxon>Bacillus</taxon>
    </lineage>
</organism>
<protein>
    <recommendedName>
        <fullName evidence="4">YncE family protein</fullName>
    </recommendedName>
</protein>
<dbReference type="PANTHER" id="PTHR47197">
    <property type="entry name" value="PROTEIN NIRF"/>
    <property type="match status" value="1"/>
</dbReference>
<dbReference type="PANTHER" id="PTHR47197:SF3">
    <property type="entry name" value="DIHYDRO-HEME D1 DEHYDROGENASE"/>
    <property type="match status" value="1"/>
</dbReference>
<dbReference type="Proteomes" id="UP000253314">
    <property type="component" value="Unassembled WGS sequence"/>
</dbReference>
<accession>A0A366XTE8</accession>
<evidence type="ECO:0008006" key="4">
    <source>
        <dbReference type="Google" id="ProtNLM"/>
    </source>
</evidence>
<dbReference type="InterPro" id="IPR015943">
    <property type="entry name" value="WD40/YVTN_repeat-like_dom_sf"/>
</dbReference>
<comment type="caution">
    <text evidence="2">The sequence shown here is derived from an EMBL/GenBank/DDBJ whole genome shotgun (WGS) entry which is preliminary data.</text>
</comment>
<dbReference type="RefSeq" id="WP_113806036.1">
    <property type="nucleotide sequence ID" value="NZ_QOCW01000009.1"/>
</dbReference>
<dbReference type="InterPro" id="IPR051200">
    <property type="entry name" value="Host-pathogen_enzymatic-act"/>
</dbReference>
<keyword evidence="3" id="KW-1185">Reference proteome</keyword>
<dbReference type="OrthoDB" id="120019at2"/>
<dbReference type="InterPro" id="IPR011964">
    <property type="entry name" value="YVTN_b-propeller_repeat"/>
</dbReference>
<proteinExistence type="predicted"/>
<dbReference type="Gene3D" id="2.130.10.10">
    <property type="entry name" value="YVTN repeat-like/Quinoprotein amine dehydrogenase"/>
    <property type="match status" value="1"/>
</dbReference>